<evidence type="ECO:0008006" key="5">
    <source>
        <dbReference type="Google" id="ProtNLM"/>
    </source>
</evidence>
<organism evidence="3 4">
    <name type="scientific">Morella rubra</name>
    <name type="common">Chinese bayberry</name>
    <dbReference type="NCBI Taxonomy" id="262757"/>
    <lineage>
        <taxon>Eukaryota</taxon>
        <taxon>Viridiplantae</taxon>
        <taxon>Streptophyta</taxon>
        <taxon>Embryophyta</taxon>
        <taxon>Tracheophyta</taxon>
        <taxon>Spermatophyta</taxon>
        <taxon>Magnoliopsida</taxon>
        <taxon>eudicotyledons</taxon>
        <taxon>Gunneridae</taxon>
        <taxon>Pentapetalae</taxon>
        <taxon>rosids</taxon>
        <taxon>fabids</taxon>
        <taxon>Fagales</taxon>
        <taxon>Myricaceae</taxon>
        <taxon>Morella</taxon>
    </lineage>
</organism>
<proteinExistence type="predicted"/>
<feature type="compositionally biased region" description="Polar residues" evidence="1">
    <location>
        <begin position="217"/>
        <end position="233"/>
    </location>
</feature>
<feature type="signal peptide" evidence="2">
    <location>
        <begin position="1"/>
        <end position="23"/>
    </location>
</feature>
<gene>
    <name evidence="3" type="ORF">CJ030_MR3G001253</name>
</gene>
<comment type="caution">
    <text evidence="3">The sequence shown here is derived from an EMBL/GenBank/DDBJ whole genome shotgun (WGS) entry which is preliminary data.</text>
</comment>
<evidence type="ECO:0000256" key="1">
    <source>
        <dbReference type="SAM" id="MobiDB-lite"/>
    </source>
</evidence>
<protein>
    <recommendedName>
        <fullName evidence="5">C2H2-type domain-containing protein</fullName>
    </recommendedName>
</protein>
<dbReference type="AlphaFoldDB" id="A0A6A1W1Z5"/>
<sequence length="288" mass="32448">MVFSLCKLLVSLVFFLAFSPSLCFPGNSFMSNFGSNIWNENLFGPMLIPCDMCGRILYRNHEAISRHLEAHELQHTLAMLSYSTDSVLNPLTSVLTSNSFPSTSRSSNQNNNLHAQRLFQRNLDSSTNMPLILYQNPAPLANMRTARQQEIIPPAAQRLIRVSTNQQQEIIGPAAQRVIRVSINQQQEIIRPTAQRVIRVSTNQPLWISSQTQVLPQDPSVRTNSARRLQQVQPPRPILERRANEVPSNGNALGQVDRPAPDVIDLVYGEYRQCSTDGRRSDALDFNL</sequence>
<evidence type="ECO:0000313" key="4">
    <source>
        <dbReference type="Proteomes" id="UP000516437"/>
    </source>
</evidence>
<evidence type="ECO:0000313" key="3">
    <source>
        <dbReference type="EMBL" id="KAB1219264.1"/>
    </source>
</evidence>
<keyword evidence="4" id="KW-1185">Reference proteome</keyword>
<dbReference type="EMBL" id="RXIC02000021">
    <property type="protein sequence ID" value="KAB1219264.1"/>
    <property type="molecule type" value="Genomic_DNA"/>
</dbReference>
<reference evidence="3 4" key="1">
    <citation type="journal article" date="2019" name="Plant Biotechnol. J.">
        <title>The red bayberry genome and genetic basis of sex determination.</title>
        <authorList>
            <person name="Jia H.M."/>
            <person name="Jia H.J."/>
            <person name="Cai Q.L."/>
            <person name="Wang Y."/>
            <person name="Zhao H.B."/>
            <person name="Yang W.F."/>
            <person name="Wang G.Y."/>
            <person name="Li Y.H."/>
            <person name="Zhan D.L."/>
            <person name="Shen Y.T."/>
            <person name="Niu Q.F."/>
            <person name="Chang L."/>
            <person name="Qiu J."/>
            <person name="Zhao L."/>
            <person name="Xie H.B."/>
            <person name="Fu W.Y."/>
            <person name="Jin J."/>
            <person name="Li X.W."/>
            <person name="Jiao Y."/>
            <person name="Zhou C.C."/>
            <person name="Tu T."/>
            <person name="Chai C.Y."/>
            <person name="Gao J.L."/>
            <person name="Fan L.J."/>
            <person name="van de Weg E."/>
            <person name="Wang J.Y."/>
            <person name="Gao Z.S."/>
        </authorList>
    </citation>
    <scope>NUCLEOTIDE SEQUENCE [LARGE SCALE GENOMIC DNA]</scope>
    <source>
        <tissue evidence="3">Leaves</tissue>
    </source>
</reference>
<keyword evidence="2" id="KW-0732">Signal</keyword>
<evidence type="ECO:0000256" key="2">
    <source>
        <dbReference type="SAM" id="SignalP"/>
    </source>
</evidence>
<feature type="chain" id="PRO_5025591657" description="C2H2-type domain-containing protein" evidence="2">
    <location>
        <begin position="24"/>
        <end position="288"/>
    </location>
</feature>
<name>A0A6A1W1Z5_9ROSI</name>
<accession>A0A6A1W1Z5</accession>
<feature type="region of interest" description="Disordered" evidence="1">
    <location>
        <begin position="217"/>
        <end position="237"/>
    </location>
</feature>
<dbReference type="Proteomes" id="UP000516437">
    <property type="component" value="Chromosome 3"/>
</dbReference>